<dbReference type="Proteomes" id="UP000756132">
    <property type="component" value="Chromosome 12"/>
</dbReference>
<name>A0A9Q8UVQ9_PASFU</name>
<evidence type="ECO:0000256" key="1">
    <source>
        <dbReference type="SAM" id="MobiDB-lite"/>
    </source>
</evidence>
<feature type="region of interest" description="Disordered" evidence="1">
    <location>
        <begin position="24"/>
        <end position="112"/>
    </location>
</feature>
<dbReference type="EMBL" id="CP090174">
    <property type="protein sequence ID" value="UJO24249.1"/>
    <property type="molecule type" value="Genomic_DNA"/>
</dbReference>
<evidence type="ECO:0000313" key="3">
    <source>
        <dbReference type="Proteomes" id="UP000756132"/>
    </source>
</evidence>
<dbReference type="RefSeq" id="XP_047768615.1">
    <property type="nucleotide sequence ID" value="XM_047912557.1"/>
</dbReference>
<reference evidence="2" key="2">
    <citation type="journal article" date="2022" name="Microb. Genom.">
        <title>A chromosome-scale genome assembly of the tomato pathogen Cladosporium fulvum reveals a compartmentalized genome architecture and the presence of a dispensable chromosome.</title>
        <authorList>
            <person name="Zaccaron A.Z."/>
            <person name="Chen L.H."/>
            <person name="Samaras A."/>
            <person name="Stergiopoulos I."/>
        </authorList>
    </citation>
    <scope>NUCLEOTIDE SEQUENCE</scope>
    <source>
        <strain evidence="2">Race5_Kim</strain>
    </source>
</reference>
<sequence length="148" mass="16323">MLNSSLRNPAPACWSKSLCSESTAKRYAPSGRNDRKSAEESRLKELEEHESASTRPDTPKSKKTAGPRSVVRGKKEAFAESVKPEAGPKKRKREEQAPNADKSKKPKQAPVLGCQYGFWKDARKVQFKRIRAAGSGQDPQLAEGSRQG</sequence>
<proteinExistence type="predicted"/>
<evidence type="ECO:0000313" key="2">
    <source>
        <dbReference type="EMBL" id="UJO24249.1"/>
    </source>
</evidence>
<dbReference type="KEGG" id="ffu:CLAFUR5_13409"/>
<organism evidence="2 3">
    <name type="scientific">Passalora fulva</name>
    <name type="common">Tomato leaf mold</name>
    <name type="synonym">Cladosporium fulvum</name>
    <dbReference type="NCBI Taxonomy" id="5499"/>
    <lineage>
        <taxon>Eukaryota</taxon>
        <taxon>Fungi</taxon>
        <taxon>Dikarya</taxon>
        <taxon>Ascomycota</taxon>
        <taxon>Pezizomycotina</taxon>
        <taxon>Dothideomycetes</taxon>
        <taxon>Dothideomycetidae</taxon>
        <taxon>Mycosphaerellales</taxon>
        <taxon>Mycosphaerellaceae</taxon>
        <taxon>Fulvia</taxon>
    </lineage>
</organism>
<reference evidence="2" key="1">
    <citation type="submission" date="2021-12" db="EMBL/GenBank/DDBJ databases">
        <authorList>
            <person name="Zaccaron A."/>
            <person name="Stergiopoulos I."/>
        </authorList>
    </citation>
    <scope>NUCLEOTIDE SEQUENCE</scope>
    <source>
        <strain evidence="2">Race5_Kim</strain>
    </source>
</reference>
<feature type="compositionally biased region" description="Basic and acidic residues" evidence="1">
    <location>
        <begin position="32"/>
        <end position="60"/>
    </location>
</feature>
<dbReference type="GeneID" id="71993287"/>
<feature type="compositionally biased region" description="Basic and acidic residues" evidence="1">
    <location>
        <begin position="73"/>
        <end position="96"/>
    </location>
</feature>
<accession>A0A9Q8UVQ9</accession>
<dbReference type="AlphaFoldDB" id="A0A9Q8UVQ9"/>
<gene>
    <name evidence="2" type="ORF">CLAFUR5_13409</name>
</gene>
<protein>
    <submittedName>
        <fullName evidence="2">Uncharacterized protein</fullName>
    </submittedName>
</protein>
<keyword evidence="3" id="KW-1185">Reference proteome</keyword>